<feature type="domain" description="Type II secretion system protein GspF" evidence="8">
    <location>
        <begin position="61"/>
        <end position="179"/>
    </location>
</feature>
<dbReference type="InterPro" id="IPR003004">
    <property type="entry name" value="GspF/PilC"/>
</dbReference>
<dbReference type="PANTHER" id="PTHR30012">
    <property type="entry name" value="GENERAL SECRETION PATHWAY PROTEIN"/>
    <property type="match status" value="1"/>
</dbReference>
<feature type="transmembrane region" description="Helical" evidence="7">
    <location>
        <begin position="156"/>
        <end position="178"/>
    </location>
</feature>
<dbReference type="EMBL" id="JAWJZB010000003">
    <property type="protein sequence ID" value="MDV5087863.1"/>
    <property type="molecule type" value="Genomic_DNA"/>
</dbReference>
<dbReference type="PANTHER" id="PTHR30012:SF0">
    <property type="entry name" value="TYPE II SECRETION SYSTEM PROTEIN F-RELATED"/>
    <property type="match status" value="1"/>
</dbReference>
<keyword evidence="3" id="KW-1003">Cell membrane</keyword>
<evidence type="ECO:0000256" key="5">
    <source>
        <dbReference type="ARBA" id="ARBA00022989"/>
    </source>
</evidence>
<evidence type="ECO:0000256" key="1">
    <source>
        <dbReference type="ARBA" id="ARBA00004651"/>
    </source>
</evidence>
<comment type="caution">
    <text evidence="9">The sequence shown here is derived from an EMBL/GenBank/DDBJ whole genome shotgun (WGS) entry which is preliminary data.</text>
</comment>
<keyword evidence="4 7" id="KW-0812">Transmembrane</keyword>
<gene>
    <name evidence="9" type="ORF">RVY80_03245</name>
</gene>
<dbReference type="RefSeq" id="WP_295191001.1">
    <property type="nucleotide sequence ID" value="NZ_JAWJZA010000001.1"/>
</dbReference>
<feature type="transmembrane region" description="Helical" evidence="7">
    <location>
        <begin position="248"/>
        <end position="266"/>
    </location>
</feature>
<dbReference type="Proteomes" id="UP001272515">
    <property type="component" value="Unassembled WGS sequence"/>
</dbReference>
<organism evidence="9 10">
    <name type="scientific">Veillonella absiana</name>
    <dbReference type="NCBI Taxonomy" id="3079305"/>
    <lineage>
        <taxon>Bacteria</taxon>
        <taxon>Bacillati</taxon>
        <taxon>Bacillota</taxon>
        <taxon>Negativicutes</taxon>
        <taxon>Veillonellales</taxon>
        <taxon>Veillonellaceae</taxon>
        <taxon>Veillonella</taxon>
    </lineage>
</organism>
<evidence type="ECO:0000256" key="3">
    <source>
        <dbReference type="ARBA" id="ARBA00022475"/>
    </source>
</evidence>
<evidence type="ECO:0000259" key="8">
    <source>
        <dbReference type="Pfam" id="PF00482"/>
    </source>
</evidence>
<sequence>MEAYAYVAQTIEGQEKKGQIWASSVDEVAIRLRHEKLYIVSITAVKKHRPKKWKHKDIIEFSYQMGLLIESGIPLRRIMELVSKRQSPRIPYQSICADVQQGKSLSQSLTNCGFPQIGIALLRAGEVAGTLGVSFQLIKSYYEKEQQHHQKIMSAISYPIFLLSLMVVFFFVAVLFILPSFKKVFITMKIELPLMTRILFSLGDLITNHSYACVAICIVLVATMVIGYRLPTVKHRIHKRLWSQSKQWLWLSCMYYTGILRVWALLLESGISLLEALTLTEPLWQNLYGRERAQQISIALRQGQTFHTSLQDCDVGNEFIWDMVSIGEESGELVSMLSHCSHYYEAMLARYISNLERLLEPILLSVMGIGVGILVVSVMYPMFTSISAISK</sequence>
<evidence type="ECO:0000313" key="10">
    <source>
        <dbReference type="Proteomes" id="UP001272515"/>
    </source>
</evidence>
<proteinExistence type="inferred from homology"/>
<reference evidence="9 10" key="1">
    <citation type="submission" date="2023-10" db="EMBL/GenBank/DDBJ databases">
        <title>Veillonella sp. nov., isolated from a pig farm feces dump.</title>
        <authorList>
            <person name="Chang Y.-H."/>
        </authorList>
    </citation>
    <scope>NUCLEOTIDE SEQUENCE [LARGE SCALE GENOMIC DNA]</scope>
    <source>
        <strain evidence="9 10">YH-vei2233</strain>
    </source>
</reference>
<dbReference type="Gene3D" id="1.20.81.30">
    <property type="entry name" value="Type II secretion system (T2SS), domain F"/>
    <property type="match status" value="2"/>
</dbReference>
<feature type="transmembrane region" description="Helical" evidence="7">
    <location>
        <begin position="209"/>
        <end position="228"/>
    </location>
</feature>
<feature type="transmembrane region" description="Helical" evidence="7">
    <location>
        <begin position="362"/>
        <end position="383"/>
    </location>
</feature>
<evidence type="ECO:0000256" key="2">
    <source>
        <dbReference type="ARBA" id="ARBA00005745"/>
    </source>
</evidence>
<name>A0ABU3Z7H3_9FIRM</name>
<protein>
    <submittedName>
        <fullName evidence="9">Type II secretion system F family protein</fullName>
    </submittedName>
</protein>
<dbReference type="InterPro" id="IPR042094">
    <property type="entry name" value="T2SS_GspF_sf"/>
</dbReference>
<feature type="domain" description="Type II secretion system protein GspF" evidence="8">
    <location>
        <begin position="260"/>
        <end position="381"/>
    </location>
</feature>
<evidence type="ECO:0000256" key="6">
    <source>
        <dbReference type="ARBA" id="ARBA00023136"/>
    </source>
</evidence>
<dbReference type="Pfam" id="PF00482">
    <property type="entry name" value="T2SSF"/>
    <property type="match status" value="2"/>
</dbReference>
<accession>A0ABU3Z7H3</accession>
<dbReference type="PRINTS" id="PR00812">
    <property type="entry name" value="BCTERIALGSPF"/>
</dbReference>
<evidence type="ECO:0000313" key="9">
    <source>
        <dbReference type="EMBL" id="MDV5087863.1"/>
    </source>
</evidence>
<keyword evidence="10" id="KW-1185">Reference proteome</keyword>
<keyword evidence="5 7" id="KW-1133">Transmembrane helix</keyword>
<comment type="similarity">
    <text evidence="2">Belongs to the GSP F family.</text>
</comment>
<keyword evidence="6 7" id="KW-0472">Membrane</keyword>
<evidence type="ECO:0000256" key="7">
    <source>
        <dbReference type="SAM" id="Phobius"/>
    </source>
</evidence>
<dbReference type="InterPro" id="IPR018076">
    <property type="entry name" value="T2SS_GspF_dom"/>
</dbReference>
<comment type="subcellular location">
    <subcellularLocation>
        <location evidence="1">Cell membrane</location>
        <topology evidence="1">Multi-pass membrane protein</topology>
    </subcellularLocation>
</comment>
<evidence type="ECO:0000256" key="4">
    <source>
        <dbReference type="ARBA" id="ARBA00022692"/>
    </source>
</evidence>